<dbReference type="SUPFAM" id="SSF53474">
    <property type="entry name" value="alpha/beta-Hydrolases"/>
    <property type="match status" value="1"/>
</dbReference>
<dbReference type="GO" id="GO:0004061">
    <property type="term" value="F:arylformamidase activity"/>
    <property type="evidence" value="ECO:0007669"/>
    <property type="project" value="TreeGrafter"/>
</dbReference>
<keyword evidence="2" id="KW-0378">Hydrolase</keyword>
<gene>
    <name evidence="8" type="ORF">KC19_7G143700</name>
</gene>
<dbReference type="Gene3D" id="3.40.50.1820">
    <property type="entry name" value="alpha/beta hydrolase"/>
    <property type="match status" value="1"/>
</dbReference>
<organism evidence="8 9">
    <name type="scientific">Ceratodon purpureus</name>
    <name type="common">Fire moss</name>
    <name type="synonym">Dicranum purpureum</name>
    <dbReference type="NCBI Taxonomy" id="3225"/>
    <lineage>
        <taxon>Eukaryota</taxon>
        <taxon>Viridiplantae</taxon>
        <taxon>Streptophyta</taxon>
        <taxon>Embryophyta</taxon>
        <taxon>Bryophyta</taxon>
        <taxon>Bryophytina</taxon>
        <taxon>Bryopsida</taxon>
        <taxon>Dicranidae</taxon>
        <taxon>Pseudoditrichales</taxon>
        <taxon>Ditrichaceae</taxon>
        <taxon>Ceratodon</taxon>
    </lineage>
</organism>
<keyword evidence="6" id="KW-0472">Membrane</keyword>
<evidence type="ECO:0000256" key="6">
    <source>
        <dbReference type="SAM" id="Phobius"/>
    </source>
</evidence>
<sequence length="394" mass="43878">MTLGMAAEAVKGAVREVWTSKGVPPKRRVAILITLLLIIVRELVGTAMMAGYGTFAFWVYSSLPKWRKDGEVVKKEKDEKATSEKRSEKTVAVARNVQYGQTRRNLLDVYVPKRKDIKSPMPVVLFIHGGVWASGDKWQFSPLGTFLAEEGVVAVLAQYTLYPKVLAVDQVGEMSDALTWTMDNIAQYGGDPNRVFIMGHSSGSHLCAMVLWERACRRIENAQQPLPENVDIRIPAGYLGLAGVYNIGEHFKYELKRGVGAISCMRPAMGWEQGFDSMSPSLLFKSLLSRPGVSFGANNDMDSTAQIHIRGEDLFPRTLFIVSNKDITVPPDSSFAFDTLLSTEFGCESRVVVHDVLSHVDFVIWHEGWGKLKPHVGPFLEDILNFVRVEPSQQ</sequence>
<reference evidence="8" key="1">
    <citation type="submission" date="2020-06" db="EMBL/GenBank/DDBJ databases">
        <title>WGS assembly of Ceratodon purpureus strain R40.</title>
        <authorList>
            <person name="Carey S.B."/>
            <person name="Jenkins J."/>
            <person name="Shu S."/>
            <person name="Lovell J.T."/>
            <person name="Sreedasyam A."/>
            <person name="Maumus F."/>
            <person name="Tiley G.P."/>
            <person name="Fernandez-Pozo N."/>
            <person name="Barry K."/>
            <person name="Chen C."/>
            <person name="Wang M."/>
            <person name="Lipzen A."/>
            <person name="Daum C."/>
            <person name="Saski C.A."/>
            <person name="Payton A.C."/>
            <person name="Mcbreen J.C."/>
            <person name="Conrad R.E."/>
            <person name="Kollar L.M."/>
            <person name="Olsson S."/>
            <person name="Huttunen S."/>
            <person name="Landis J.B."/>
            <person name="Wickett N.J."/>
            <person name="Johnson M.G."/>
            <person name="Rensing S.A."/>
            <person name="Grimwood J."/>
            <person name="Schmutz J."/>
            <person name="Mcdaniel S.F."/>
        </authorList>
    </citation>
    <scope>NUCLEOTIDE SEQUENCE</scope>
    <source>
        <strain evidence="8">R40</strain>
    </source>
</reference>
<keyword evidence="9" id="KW-1185">Reference proteome</keyword>
<keyword evidence="6" id="KW-1133">Transmembrane helix</keyword>
<evidence type="ECO:0000259" key="7">
    <source>
        <dbReference type="Pfam" id="PF20434"/>
    </source>
</evidence>
<protein>
    <recommendedName>
        <fullName evidence="4">protein-S-isoprenylcysteine alpha-carbonyl methylesterase</fullName>
        <ecNumber evidence="4">3.1.1.n2</ecNumber>
    </recommendedName>
</protein>
<dbReference type="InterPro" id="IPR029058">
    <property type="entry name" value="AB_hydrolase_fold"/>
</dbReference>
<comment type="caution">
    <text evidence="8">The sequence shown here is derived from an EMBL/GenBank/DDBJ whole genome shotgun (WGS) entry which is preliminary data.</text>
</comment>
<evidence type="ECO:0000256" key="5">
    <source>
        <dbReference type="ARBA" id="ARBA00049507"/>
    </source>
</evidence>
<dbReference type="GO" id="GO:0000139">
    <property type="term" value="C:Golgi membrane"/>
    <property type="evidence" value="ECO:0007669"/>
    <property type="project" value="UniProtKB-SubCell"/>
</dbReference>
<evidence type="ECO:0000256" key="3">
    <source>
        <dbReference type="ARBA" id="ARBA00038028"/>
    </source>
</evidence>
<dbReference type="Pfam" id="PF20434">
    <property type="entry name" value="BD-FAE"/>
    <property type="match status" value="1"/>
</dbReference>
<feature type="transmembrane region" description="Helical" evidence="6">
    <location>
        <begin position="29"/>
        <end position="60"/>
    </location>
</feature>
<dbReference type="InterPro" id="IPR050300">
    <property type="entry name" value="GDXG_lipolytic_enzyme"/>
</dbReference>
<name>A0A8T0H833_CERPU</name>
<dbReference type="InterPro" id="IPR049492">
    <property type="entry name" value="BD-FAE-like_dom"/>
</dbReference>
<dbReference type="PANTHER" id="PTHR48081:SF33">
    <property type="entry name" value="KYNURENINE FORMAMIDASE"/>
    <property type="match status" value="1"/>
</dbReference>
<comment type="similarity">
    <text evidence="3">Belongs to the AB hydrolase superfamily. Isoprenylcysteine methylesterase family.</text>
</comment>
<dbReference type="AlphaFoldDB" id="A0A8T0H833"/>
<evidence type="ECO:0000313" key="8">
    <source>
        <dbReference type="EMBL" id="KAG0567563.1"/>
    </source>
</evidence>
<proteinExistence type="inferred from homology"/>
<evidence type="ECO:0000256" key="1">
    <source>
        <dbReference type="ARBA" id="ARBA00004653"/>
    </source>
</evidence>
<dbReference type="Proteomes" id="UP000822688">
    <property type="component" value="Chromosome 7"/>
</dbReference>
<evidence type="ECO:0000313" key="9">
    <source>
        <dbReference type="Proteomes" id="UP000822688"/>
    </source>
</evidence>
<comment type="subcellular location">
    <subcellularLocation>
        <location evidence="1">Golgi apparatus membrane</location>
        <topology evidence="1">Multi-pass membrane protein</topology>
    </subcellularLocation>
</comment>
<dbReference type="PANTHER" id="PTHR48081">
    <property type="entry name" value="AB HYDROLASE SUPERFAMILY PROTEIN C4A8.06C"/>
    <property type="match status" value="1"/>
</dbReference>
<feature type="domain" description="BD-FAE-like" evidence="7">
    <location>
        <begin position="107"/>
        <end position="224"/>
    </location>
</feature>
<evidence type="ECO:0000256" key="4">
    <source>
        <dbReference type="ARBA" id="ARBA00038928"/>
    </source>
</evidence>
<dbReference type="EMBL" id="CM026428">
    <property type="protein sequence ID" value="KAG0567563.1"/>
    <property type="molecule type" value="Genomic_DNA"/>
</dbReference>
<evidence type="ECO:0000256" key="2">
    <source>
        <dbReference type="ARBA" id="ARBA00022801"/>
    </source>
</evidence>
<comment type="catalytic activity">
    <reaction evidence="5">
        <text>[protein]-C-terminal S-[(2E,6E)-farnesyl]-L-cysteine methyl ester + H2O = [protein]-C-terminal S-[(2E,6E)-farnesyl]-L-cysteine + methanol + H(+)</text>
        <dbReference type="Rhea" id="RHEA:48520"/>
        <dbReference type="Rhea" id="RHEA-COMP:12125"/>
        <dbReference type="Rhea" id="RHEA-COMP:12126"/>
        <dbReference type="ChEBI" id="CHEBI:15377"/>
        <dbReference type="ChEBI" id="CHEBI:15378"/>
        <dbReference type="ChEBI" id="CHEBI:17790"/>
        <dbReference type="ChEBI" id="CHEBI:90510"/>
        <dbReference type="ChEBI" id="CHEBI:90511"/>
        <dbReference type="EC" id="3.1.1.n2"/>
    </reaction>
</comment>
<dbReference type="EC" id="3.1.1.n2" evidence="4"/>
<keyword evidence="6" id="KW-0812">Transmembrane</keyword>
<accession>A0A8T0H833</accession>